<gene>
    <name evidence="2" type="ORF">KDK_14140</name>
</gene>
<dbReference type="InterPro" id="IPR050062">
    <property type="entry name" value="Pro-tRNA_synthetase"/>
</dbReference>
<evidence type="ECO:0000313" key="3">
    <source>
        <dbReference type="Proteomes" id="UP000287188"/>
    </source>
</evidence>
<comment type="caution">
    <text evidence="2">The sequence shown here is derived from an EMBL/GenBank/DDBJ whole genome shotgun (WGS) entry which is preliminary data.</text>
</comment>
<dbReference type="Pfam" id="PF00587">
    <property type="entry name" value="tRNA-synt_2b"/>
    <property type="match status" value="1"/>
</dbReference>
<dbReference type="InterPro" id="IPR002314">
    <property type="entry name" value="aa-tRNA-synt_IIb"/>
</dbReference>
<dbReference type="EMBL" id="BIFS01000001">
    <property type="protein sequence ID" value="GCE17614.1"/>
    <property type="molecule type" value="Genomic_DNA"/>
</dbReference>
<dbReference type="Proteomes" id="UP000287188">
    <property type="component" value="Unassembled WGS sequence"/>
</dbReference>
<evidence type="ECO:0000259" key="1">
    <source>
        <dbReference type="Pfam" id="PF00587"/>
    </source>
</evidence>
<feature type="domain" description="Aminoacyl-tRNA synthetase class II (G/ P/ S/T)" evidence="1">
    <location>
        <begin position="29"/>
        <end position="79"/>
    </location>
</feature>
<dbReference type="PANTHER" id="PTHR42753:SF2">
    <property type="entry name" value="PROLINE--TRNA LIGASE"/>
    <property type="match status" value="1"/>
</dbReference>
<accession>A0A402AEV7</accession>
<evidence type="ECO:0000313" key="2">
    <source>
        <dbReference type="EMBL" id="GCE17614.1"/>
    </source>
</evidence>
<dbReference type="GO" id="GO:0006433">
    <property type="term" value="P:prolyl-tRNA aminoacylation"/>
    <property type="evidence" value="ECO:0007669"/>
    <property type="project" value="TreeGrafter"/>
</dbReference>
<keyword evidence="3" id="KW-1185">Reference proteome</keyword>
<dbReference type="GO" id="GO:0005524">
    <property type="term" value="F:ATP binding"/>
    <property type="evidence" value="ECO:0007669"/>
    <property type="project" value="InterPro"/>
</dbReference>
<proteinExistence type="predicted"/>
<dbReference type="GO" id="GO:0004827">
    <property type="term" value="F:proline-tRNA ligase activity"/>
    <property type="evidence" value="ECO:0007669"/>
    <property type="project" value="TreeGrafter"/>
</dbReference>
<name>A0A402AEV7_9CHLR</name>
<dbReference type="AlphaFoldDB" id="A0A402AEV7"/>
<dbReference type="InterPro" id="IPR045864">
    <property type="entry name" value="aa-tRNA-synth_II/BPL/LPL"/>
</dbReference>
<dbReference type="GO" id="GO:0005829">
    <property type="term" value="C:cytosol"/>
    <property type="evidence" value="ECO:0007669"/>
    <property type="project" value="TreeGrafter"/>
</dbReference>
<dbReference type="PANTHER" id="PTHR42753">
    <property type="entry name" value="MITOCHONDRIAL RIBOSOME PROTEIN L39/PROLYL-TRNA LIGASE FAMILY MEMBER"/>
    <property type="match status" value="1"/>
</dbReference>
<sequence length="90" mass="10264">MPVIQPRDIWEVKPADGGPSRAESVDILFHLKDRRGRDMVLGPTHEEVVTLLAKEFVRSYRDLPQLIYQIQVKLRDEPRPVVVCCVPASS</sequence>
<organism evidence="2 3">
    <name type="scientific">Dictyobacter kobayashii</name>
    <dbReference type="NCBI Taxonomy" id="2014872"/>
    <lineage>
        <taxon>Bacteria</taxon>
        <taxon>Bacillati</taxon>
        <taxon>Chloroflexota</taxon>
        <taxon>Ktedonobacteria</taxon>
        <taxon>Ktedonobacterales</taxon>
        <taxon>Dictyobacteraceae</taxon>
        <taxon>Dictyobacter</taxon>
    </lineage>
</organism>
<dbReference type="SUPFAM" id="SSF55681">
    <property type="entry name" value="Class II aaRS and biotin synthetases"/>
    <property type="match status" value="1"/>
</dbReference>
<dbReference type="Gene3D" id="3.30.930.10">
    <property type="entry name" value="Bira Bifunctional Protein, Domain 2"/>
    <property type="match status" value="1"/>
</dbReference>
<protein>
    <recommendedName>
        <fullName evidence="1">Aminoacyl-tRNA synthetase class II (G/ P/ S/T) domain-containing protein</fullName>
    </recommendedName>
</protein>
<reference evidence="3" key="1">
    <citation type="submission" date="2018-12" db="EMBL/GenBank/DDBJ databases">
        <title>Tengunoibacter tsumagoiensis gen. nov., sp. nov., Dictyobacter kobayashii sp. nov., D. alpinus sp. nov., and D. joshuensis sp. nov. and description of Dictyobacteraceae fam. nov. within the order Ktedonobacterales isolated from Tengu-no-mugimeshi.</title>
        <authorList>
            <person name="Wang C.M."/>
            <person name="Zheng Y."/>
            <person name="Sakai Y."/>
            <person name="Toyoda A."/>
            <person name="Minakuchi Y."/>
            <person name="Abe K."/>
            <person name="Yokota A."/>
            <person name="Yabe S."/>
        </authorList>
    </citation>
    <scope>NUCLEOTIDE SEQUENCE [LARGE SCALE GENOMIC DNA]</scope>
    <source>
        <strain evidence="3">Uno11</strain>
    </source>
</reference>